<keyword evidence="2" id="KW-1185">Reference proteome</keyword>
<reference evidence="3" key="1">
    <citation type="submission" date="2016-11" db="UniProtKB">
        <authorList>
            <consortium name="WormBaseParasite"/>
        </authorList>
    </citation>
    <scope>IDENTIFICATION</scope>
</reference>
<evidence type="ECO:0000313" key="2">
    <source>
        <dbReference type="Proteomes" id="UP000095282"/>
    </source>
</evidence>
<evidence type="ECO:0000256" key="1">
    <source>
        <dbReference type="SAM" id="SignalP"/>
    </source>
</evidence>
<feature type="chain" id="PRO_5009308508" evidence="1">
    <location>
        <begin position="18"/>
        <end position="340"/>
    </location>
</feature>
<accession>A0A1I7U4L1</accession>
<proteinExistence type="predicted"/>
<sequence length="340" mass="38674">MIKTILVLATVFLVIQGADYCLKEAELNDDQFFDAVDEYFKGTKRPQRTVSVECPDPKDNSTCLYIVDRMGFHRDGTWFVARFLTPVPSLTKGFLSVSKLQKPFFKTKRTADTSIWKVDVGTMDVLTPNAIEFATMFTTGHFPLNLDIEANLTFLGVATGGLMSYLGHYFRNFDLTGIDIDPESEYLARKWFGYEPLPNSRILIGDGALLIKKMAENSETSDAVLIDACHNMEPPDGIFCPVESLRTPEFLKSLSKVIGMNGMTTFNLYNHKASNGSYQKVLEEFRRYFTECNLIENFIGNVFITCFNNRIRNYKVDVKETDAFLKKQRIETFLVRFGGD</sequence>
<name>A0A1I7U4L1_9PELO</name>
<evidence type="ECO:0000313" key="3">
    <source>
        <dbReference type="WBParaSite" id="Csp11.Scaffold629.g14789.t3"/>
    </source>
</evidence>
<keyword evidence="1" id="KW-0732">Signal</keyword>
<protein>
    <submittedName>
        <fullName evidence="3">Methyltranfer_dom domain-containing protein</fullName>
    </submittedName>
</protein>
<organism evidence="2 3">
    <name type="scientific">Caenorhabditis tropicalis</name>
    <dbReference type="NCBI Taxonomy" id="1561998"/>
    <lineage>
        <taxon>Eukaryota</taxon>
        <taxon>Metazoa</taxon>
        <taxon>Ecdysozoa</taxon>
        <taxon>Nematoda</taxon>
        <taxon>Chromadorea</taxon>
        <taxon>Rhabditida</taxon>
        <taxon>Rhabditina</taxon>
        <taxon>Rhabditomorpha</taxon>
        <taxon>Rhabditoidea</taxon>
        <taxon>Rhabditidae</taxon>
        <taxon>Peloderinae</taxon>
        <taxon>Caenorhabditis</taxon>
    </lineage>
</organism>
<dbReference type="Proteomes" id="UP000095282">
    <property type="component" value="Unplaced"/>
</dbReference>
<dbReference type="InterPro" id="IPR029063">
    <property type="entry name" value="SAM-dependent_MTases_sf"/>
</dbReference>
<feature type="signal peptide" evidence="1">
    <location>
        <begin position="1"/>
        <end position="17"/>
    </location>
</feature>
<dbReference type="Gene3D" id="3.40.50.150">
    <property type="entry name" value="Vaccinia Virus protein VP39"/>
    <property type="match status" value="1"/>
</dbReference>
<dbReference type="WBParaSite" id="Csp11.Scaffold629.g14789.t3">
    <property type="protein sequence ID" value="Csp11.Scaffold629.g14789.t3"/>
    <property type="gene ID" value="Csp11.Scaffold629.g14789"/>
</dbReference>
<dbReference type="SUPFAM" id="SSF53335">
    <property type="entry name" value="S-adenosyl-L-methionine-dependent methyltransferases"/>
    <property type="match status" value="1"/>
</dbReference>
<dbReference type="STRING" id="1561998.A0A1I7U4L1"/>
<dbReference type="AlphaFoldDB" id="A0A1I7U4L1"/>